<accession>A0A0N4XVS8</accession>
<sequence>MATLAVTQRGNTLAHSSMAGIAKILITVTDQRYLSYQRFPVQIDSARTMCSTKTSLKESRIDAKVYGPPQAMTEETAVGNFASETPRMYRLTKLISYL</sequence>
<protein>
    <submittedName>
        <fullName evidence="1 3">Uncharacterized protein</fullName>
    </submittedName>
</protein>
<name>A0A0N4XVS8_NIPBR</name>
<evidence type="ECO:0000313" key="1">
    <source>
        <dbReference type="EMBL" id="VDL70519.1"/>
    </source>
</evidence>
<evidence type="ECO:0000313" key="3">
    <source>
        <dbReference type="WBParaSite" id="NBR_0000692901-mRNA-1"/>
    </source>
</evidence>
<gene>
    <name evidence="1" type="ORF">NBR_LOCUS6930</name>
</gene>
<reference evidence="3" key="1">
    <citation type="submission" date="2017-02" db="UniProtKB">
        <authorList>
            <consortium name="WormBaseParasite"/>
        </authorList>
    </citation>
    <scope>IDENTIFICATION</scope>
</reference>
<dbReference type="EMBL" id="UYSL01019842">
    <property type="protein sequence ID" value="VDL70519.1"/>
    <property type="molecule type" value="Genomic_DNA"/>
</dbReference>
<dbReference type="AlphaFoldDB" id="A0A0N4XVS8"/>
<reference evidence="1 2" key="2">
    <citation type="submission" date="2018-11" db="EMBL/GenBank/DDBJ databases">
        <authorList>
            <consortium name="Pathogen Informatics"/>
        </authorList>
    </citation>
    <scope>NUCLEOTIDE SEQUENCE [LARGE SCALE GENOMIC DNA]</scope>
</reference>
<evidence type="ECO:0000313" key="2">
    <source>
        <dbReference type="Proteomes" id="UP000271162"/>
    </source>
</evidence>
<keyword evidence="2" id="KW-1185">Reference proteome</keyword>
<dbReference type="WBParaSite" id="NBR_0000692901-mRNA-1">
    <property type="protein sequence ID" value="NBR_0000692901-mRNA-1"/>
    <property type="gene ID" value="NBR_0000692901"/>
</dbReference>
<dbReference type="Proteomes" id="UP000271162">
    <property type="component" value="Unassembled WGS sequence"/>
</dbReference>
<proteinExistence type="predicted"/>
<organism evidence="3">
    <name type="scientific">Nippostrongylus brasiliensis</name>
    <name type="common">Rat hookworm</name>
    <dbReference type="NCBI Taxonomy" id="27835"/>
    <lineage>
        <taxon>Eukaryota</taxon>
        <taxon>Metazoa</taxon>
        <taxon>Ecdysozoa</taxon>
        <taxon>Nematoda</taxon>
        <taxon>Chromadorea</taxon>
        <taxon>Rhabditida</taxon>
        <taxon>Rhabditina</taxon>
        <taxon>Rhabditomorpha</taxon>
        <taxon>Strongyloidea</taxon>
        <taxon>Heligmosomidae</taxon>
        <taxon>Nippostrongylus</taxon>
    </lineage>
</organism>